<evidence type="ECO:0000259" key="6">
    <source>
        <dbReference type="Pfam" id="PF20720"/>
    </source>
</evidence>
<feature type="coiled-coil region" evidence="4">
    <location>
        <begin position="606"/>
        <end position="633"/>
    </location>
</feature>
<evidence type="ECO:0000256" key="2">
    <source>
        <dbReference type="ARBA" id="ARBA00023043"/>
    </source>
</evidence>
<feature type="repeat" description="ANK" evidence="3">
    <location>
        <begin position="1282"/>
        <end position="1314"/>
    </location>
</feature>
<feature type="repeat" description="ANK" evidence="3">
    <location>
        <begin position="1182"/>
        <end position="1203"/>
    </location>
</feature>
<feature type="repeat" description="ANK" evidence="3">
    <location>
        <begin position="892"/>
        <end position="924"/>
    </location>
</feature>
<protein>
    <recommendedName>
        <fullName evidence="6">Novel STAND NTPase 3 domain-containing protein</fullName>
    </recommendedName>
</protein>
<evidence type="ECO:0000313" key="8">
    <source>
        <dbReference type="Proteomes" id="UP001347796"/>
    </source>
</evidence>
<dbReference type="InterPro" id="IPR002110">
    <property type="entry name" value="Ankyrin_rpt"/>
</dbReference>
<comment type="caution">
    <text evidence="7">The sequence shown here is derived from an EMBL/GenBank/DDBJ whole genome shotgun (WGS) entry which is preliminary data.</text>
</comment>
<feature type="repeat" description="ANK" evidence="3">
    <location>
        <begin position="1249"/>
        <end position="1281"/>
    </location>
</feature>
<dbReference type="Gene3D" id="3.40.50.300">
    <property type="entry name" value="P-loop containing nucleotide triphosphate hydrolases"/>
    <property type="match status" value="1"/>
</dbReference>
<keyword evidence="4" id="KW-0175">Coiled coil</keyword>
<dbReference type="Proteomes" id="UP001347796">
    <property type="component" value="Unassembled WGS sequence"/>
</dbReference>
<evidence type="ECO:0000313" key="7">
    <source>
        <dbReference type="EMBL" id="KAK6169341.1"/>
    </source>
</evidence>
<feature type="region of interest" description="Disordered" evidence="5">
    <location>
        <begin position="137"/>
        <end position="168"/>
    </location>
</feature>
<dbReference type="PROSITE" id="PS50088">
    <property type="entry name" value="ANK_REPEAT"/>
    <property type="match status" value="11"/>
</dbReference>
<gene>
    <name evidence="7" type="ORF">SNE40_020414</name>
</gene>
<dbReference type="InterPro" id="IPR036770">
    <property type="entry name" value="Ankyrin_rpt-contain_sf"/>
</dbReference>
<feature type="repeat" description="ANK" evidence="3">
    <location>
        <begin position="1216"/>
        <end position="1248"/>
    </location>
</feature>
<sequence length="1415" mass="157861">MSNCPSEGRIRDSTARVHGNCSNLQAGTNNIVVVGAQSKQLEQIEGSQTLNISESETTKLKEVIKDDNNRSKTLNIDENETTKLKEVDSNNQVVCIVGGKRDNSSATDRPQESTVDIHGNVNYLHVGPNNKIIAISPQSEQEQHSDIDSGDEDITEGDTNGDSSDSLVTDRSELGCIEIPADQKDKFHFCYEVDKTFISIGSCCSIIPIAINKEIFDKINSKEFKIIVDNTNLVSISWPADEGDAETTVHTNWKIEFLNQQDEDVQLEAIFNIIQGEQFEKLRQLILKLIEGFRAKLRHINTGCIMLIVSHDNRELAQKMLDNQDLVEQILKETIIPKNAAIKCTCNIVEHRGNGIQMPPSTPNKPNKAHLWAHRTSHIEKDNITHERGLARGKTHPVQGTKSRAPSMSHQLSLPIGFEEHLTGSFAEAIANGQNILQMNSALLICGKPGCGKTYFAELMTKHLMTSNPDYQLINVKSPEQLRKACTELAGNLCLIDIPHSNCELLMLLEYVLIIEECLTTHSHIKCILTSTEIPPDEFSTFKLFRQGTVINLNKLKYSQWEFENMCKRGGGNVSLISELYMSEHFKSLCAGSLGLPLIIQLMENHLEKRFEIKDLQNLLDELIEKCEKEEPEKFISLVALFLVGGSLSRENTPILEEAVEFLNSVYASEQTVKDVVETLSGHSSDSWSFYSHDKTTDVFRFKHAIYGKACFQRFSQRNMEALIKNCSSNILLHLSPSNCWSEETFASVVDIDHYDLLITRFQSLPIDQINFLFFLDHIFLGKFMESLQMSKMTELFSAQPTLVGFQDSQQSTYTGTFWRYIFLFGSTEACKICVEIIHRCQMKSMVFVDAEGRTPLHFAVESPICGKDKVKLLMDDKIINIYFDIDQLDALGNTALHIAVLLDRVEVAETLLANGSNPRLTNNDGLSAFDLAVERELIDILEYLLKYSTDNQAYLNELLIMAVKNHHSTVVKLLLDNGADANQITSDVLHDLRRQNDEELLSMLHAAASHHRLTPGLSQSQSVLMPQSTLLERPTFRSQQSVYQSYQIEELPLHNAVKTSFNEAELRQMLQNGESADTRDISGDSALHIAVQYHNIIAVQMFTEYGANVDAENPNGDRPLHMACSSNQLAVTRVLLGKGATVDCVNKDQNTPLHIAVRYSDIQLVHLLISQSSAINRANIEGDTPIHVAAKYGRINIINYLVTVKGLNIAALNKRNETPLHAAIISEKDDTAMTLINKMENLDIRDDDGSTFVHLAVVYCSSKVLESLLERGADTNSINQLGETPLHIAAKTNNAEAAKVLIEKGCNVNSKCPDGNTPLHIAAKTNNAEAAKVLIEKGCNVNSKCPDGNTPLHFAAKNGSLEVVNILLRHHGVESEASNKDRYTALYYASRQEIRTALVNSGCNKTRTSRCSIM</sequence>
<keyword evidence="2 3" id="KW-0040">ANK repeat</keyword>
<dbReference type="PROSITE" id="PS50297">
    <property type="entry name" value="ANK_REP_REGION"/>
    <property type="match status" value="9"/>
</dbReference>
<dbReference type="Pfam" id="PF12796">
    <property type="entry name" value="Ank_2"/>
    <property type="match status" value="3"/>
</dbReference>
<feature type="compositionally biased region" description="Polar residues" evidence="5">
    <location>
        <begin position="157"/>
        <end position="167"/>
    </location>
</feature>
<dbReference type="Pfam" id="PF13857">
    <property type="entry name" value="Ank_5"/>
    <property type="match status" value="1"/>
</dbReference>
<dbReference type="Pfam" id="PF20720">
    <property type="entry name" value="nSTAND3"/>
    <property type="match status" value="1"/>
</dbReference>
<dbReference type="InterPro" id="IPR027417">
    <property type="entry name" value="P-loop_NTPase"/>
</dbReference>
<feature type="repeat" description="ANK" evidence="3">
    <location>
        <begin position="1315"/>
        <end position="1347"/>
    </location>
</feature>
<evidence type="ECO:0000256" key="4">
    <source>
        <dbReference type="SAM" id="Coils"/>
    </source>
</evidence>
<dbReference type="SMART" id="SM00248">
    <property type="entry name" value="ANK"/>
    <property type="match status" value="14"/>
</dbReference>
<proteinExistence type="predicted"/>
<keyword evidence="8" id="KW-1185">Reference proteome</keyword>
<dbReference type="InterPro" id="IPR049050">
    <property type="entry name" value="nSTAND3"/>
</dbReference>
<evidence type="ECO:0000256" key="5">
    <source>
        <dbReference type="SAM" id="MobiDB-lite"/>
    </source>
</evidence>
<keyword evidence="1" id="KW-0677">Repeat</keyword>
<name>A0AAN8GE13_PATCE</name>
<accession>A0AAN8GE13</accession>
<dbReference type="Gene3D" id="1.25.40.20">
    <property type="entry name" value="Ankyrin repeat-containing domain"/>
    <property type="match status" value="4"/>
</dbReference>
<reference evidence="7 8" key="1">
    <citation type="submission" date="2024-01" db="EMBL/GenBank/DDBJ databases">
        <title>The genome of the rayed Mediterranean limpet Patella caerulea (Linnaeus, 1758).</title>
        <authorList>
            <person name="Anh-Thu Weber A."/>
            <person name="Halstead-Nussloch G."/>
        </authorList>
    </citation>
    <scope>NUCLEOTIDE SEQUENCE [LARGE SCALE GENOMIC DNA]</scope>
    <source>
        <strain evidence="7">AATW-2023a</strain>
        <tissue evidence="7">Whole specimen</tissue>
    </source>
</reference>
<dbReference type="SUPFAM" id="SSF48403">
    <property type="entry name" value="Ankyrin repeat"/>
    <property type="match status" value="2"/>
</dbReference>
<feature type="repeat" description="ANK" evidence="3">
    <location>
        <begin position="1348"/>
        <end position="1371"/>
    </location>
</feature>
<feature type="repeat" description="ANK" evidence="3">
    <location>
        <begin position="1149"/>
        <end position="1181"/>
    </location>
</feature>
<organism evidence="7 8">
    <name type="scientific">Patella caerulea</name>
    <name type="common">Rayed Mediterranean limpet</name>
    <dbReference type="NCBI Taxonomy" id="87958"/>
    <lineage>
        <taxon>Eukaryota</taxon>
        <taxon>Metazoa</taxon>
        <taxon>Spiralia</taxon>
        <taxon>Lophotrochozoa</taxon>
        <taxon>Mollusca</taxon>
        <taxon>Gastropoda</taxon>
        <taxon>Patellogastropoda</taxon>
        <taxon>Patelloidea</taxon>
        <taxon>Patellidae</taxon>
        <taxon>Patella</taxon>
    </lineage>
</organism>
<dbReference type="PANTHER" id="PTHR24171">
    <property type="entry name" value="ANKYRIN REPEAT DOMAIN-CONTAINING PROTEIN 39-RELATED"/>
    <property type="match status" value="1"/>
</dbReference>
<feature type="domain" description="Novel STAND NTPase 3" evidence="6">
    <location>
        <begin position="430"/>
        <end position="487"/>
    </location>
</feature>
<evidence type="ECO:0000256" key="3">
    <source>
        <dbReference type="PROSITE-ProRule" id="PRU00023"/>
    </source>
</evidence>
<evidence type="ECO:0000256" key="1">
    <source>
        <dbReference type="ARBA" id="ARBA00022737"/>
    </source>
</evidence>
<feature type="repeat" description="ANK" evidence="3">
    <location>
        <begin position="960"/>
        <end position="987"/>
    </location>
</feature>
<feature type="repeat" description="ANK" evidence="3">
    <location>
        <begin position="1116"/>
        <end position="1148"/>
    </location>
</feature>
<dbReference type="PRINTS" id="PR01415">
    <property type="entry name" value="ANKYRIN"/>
</dbReference>
<dbReference type="SUPFAM" id="SSF52540">
    <property type="entry name" value="P-loop containing nucleoside triphosphate hydrolases"/>
    <property type="match status" value="1"/>
</dbReference>
<feature type="repeat" description="ANK" evidence="3">
    <location>
        <begin position="1083"/>
        <end position="1115"/>
    </location>
</feature>
<dbReference type="EMBL" id="JAZGQO010000015">
    <property type="protein sequence ID" value="KAK6169341.1"/>
    <property type="molecule type" value="Genomic_DNA"/>
</dbReference>
<dbReference type="Pfam" id="PF00023">
    <property type="entry name" value="Ank"/>
    <property type="match status" value="1"/>
</dbReference>